<gene>
    <name evidence="7" type="ORF">BJ998_009389</name>
</gene>
<evidence type="ECO:0000259" key="5">
    <source>
        <dbReference type="Pfam" id="PF04055"/>
    </source>
</evidence>
<dbReference type="GO" id="GO:0051536">
    <property type="term" value="F:iron-sulfur cluster binding"/>
    <property type="evidence" value="ECO:0007669"/>
    <property type="project" value="UniProtKB-KW"/>
</dbReference>
<dbReference type="Pfam" id="PF13186">
    <property type="entry name" value="SPASM"/>
    <property type="match status" value="1"/>
</dbReference>
<dbReference type="GO" id="GO:0003824">
    <property type="term" value="F:catalytic activity"/>
    <property type="evidence" value="ECO:0007669"/>
    <property type="project" value="InterPro"/>
</dbReference>
<dbReference type="PANTHER" id="PTHR11228">
    <property type="entry name" value="RADICAL SAM DOMAIN PROTEIN"/>
    <property type="match status" value="1"/>
</dbReference>
<dbReference type="GO" id="GO:0046872">
    <property type="term" value="F:metal ion binding"/>
    <property type="evidence" value="ECO:0007669"/>
    <property type="project" value="UniProtKB-KW"/>
</dbReference>
<keyword evidence="2" id="KW-0479">Metal-binding</keyword>
<dbReference type="EMBL" id="JACHIR010000005">
    <property type="protein sequence ID" value="MBB5898130.1"/>
    <property type="molecule type" value="Genomic_DNA"/>
</dbReference>
<keyword evidence="3" id="KW-0408">Iron</keyword>
<evidence type="ECO:0000256" key="4">
    <source>
        <dbReference type="ARBA" id="ARBA00023014"/>
    </source>
</evidence>
<feature type="domain" description="4Fe4S-binding SPASM" evidence="6">
    <location>
        <begin position="260"/>
        <end position="318"/>
    </location>
</feature>
<dbReference type="CDD" id="cd01335">
    <property type="entry name" value="Radical_SAM"/>
    <property type="match status" value="1"/>
</dbReference>
<dbReference type="InterPro" id="IPR023885">
    <property type="entry name" value="4Fe4S-binding_SPASM_dom"/>
</dbReference>
<name>A0A7W9NMH6_9PSEU</name>
<dbReference type="SFLD" id="SFLDG01067">
    <property type="entry name" value="SPASM/twitch_domain_containing"/>
    <property type="match status" value="1"/>
</dbReference>
<dbReference type="InterPro" id="IPR013785">
    <property type="entry name" value="Aldolase_TIM"/>
</dbReference>
<dbReference type="InterPro" id="IPR007197">
    <property type="entry name" value="rSAM"/>
</dbReference>
<dbReference type="Pfam" id="PF04055">
    <property type="entry name" value="Radical_SAM"/>
    <property type="match status" value="1"/>
</dbReference>
<accession>A0A7W9NMH6</accession>
<comment type="caution">
    <text evidence="7">The sequence shown here is derived from an EMBL/GenBank/DDBJ whole genome shotgun (WGS) entry which is preliminary data.</text>
</comment>
<keyword evidence="4" id="KW-0411">Iron-sulfur</keyword>
<dbReference type="RefSeq" id="WP_184870590.1">
    <property type="nucleotide sequence ID" value="NZ_BAAAWY010000056.1"/>
</dbReference>
<organism evidence="7 8">
    <name type="scientific">Kutzneria kofuensis</name>
    <dbReference type="NCBI Taxonomy" id="103725"/>
    <lineage>
        <taxon>Bacteria</taxon>
        <taxon>Bacillati</taxon>
        <taxon>Actinomycetota</taxon>
        <taxon>Actinomycetes</taxon>
        <taxon>Pseudonocardiales</taxon>
        <taxon>Pseudonocardiaceae</taxon>
        <taxon>Kutzneria</taxon>
    </lineage>
</organism>
<dbReference type="Gene3D" id="3.20.20.70">
    <property type="entry name" value="Aldolase class I"/>
    <property type="match status" value="1"/>
</dbReference>
<feature type="domain" description="Radical SAM core" evidence="5">
    <location>
        <begin position="12"/>
        <end position="149"/>
    </location>
</feature>
<evidence type="ECO:0000313" key="8">
    <source>
        <dbReference type="Proteomes" id="UP000585638"/>
    </source>
</evidence>
<keyword evidence="8" id="KW-1185">Reference proteome</keyword>
<evidence type="ECO:0000256" key="1">
    <source>
        <dbReference type="ARBA" id="ARBA00022691"/>
    </source>
</evidence>
<proteinExistence type="predicted"/>
<reference evidence="7 8" key="1">
    <citation type="submission" date="2020-08" db="EMBL/GenBank/DDBJ databases">
        <title>Sequencing the genomes of 1000 actinobacteria strains.</title>
        <authorList>
            <person name="Klenk H.-P."/>
        </authorList>
    </citation>
    <scope>NUCLEOTIDE SEQUENCE [LARGE SCALE GENOMIC DNA]</scope>
    <source>
        <strain evidence="7 8">DSM 43851</strain>
    </source>
</reference>
<evidence type="ECO:0000256" key="2">
    <source>
        <dbReference type="ARBA" id="ARBA00022723"/>
    </source>
</evidence>
<dbReference type="Proteomes" id="UP000585638">
    <property type="component" value="Unassembled WGS sequence"/>
</dbReference>
<dbReference type="SUPFAM" id="SSF102114">
    <property type="entry name" value="Radical SAM enzymes"/>
    <property type="match status" value="1"/>
</dbReference>
<protein>
    <submittedName>
        <fullName evidence="7">Sulfatase maturation enzyme AslB (Radical SAM superfamily)</fullName>
    </submittedName>
</protein>
<dbReference type="InterPro" id="IPR058240">
    <property type="entry name" value="rSAM_sf"/>
</dbReference>
<evidence type="ECO:0000256" key="3">
    <source>
        <dbReference type="ARBA" id="ARBA00023004"/>
    </source>
</evidence>
<dbReference type="SFLD" id="SFLDS00029">
    <property type="entry name" value="Radical_SAM"/>
    <property type="match status" value="1"/>
</dbReference>
<dbReference type="CDD" id="cd21109">
    <property type="entry name" value="SPASM"/>
    <property type="match status" value="1"/>
</dbReference>
<keyword evidence="1" id="KW-0949">S-adenosyl-L-methionine</keyword>
<dbReference type="AlphaFoldDB" id="A0A7W9NMH6"/>
<dbReference type="InterPro" id="IPR050377">
    <property type="entry name" value="Radical_SAM_PqqE_MftC-like"/>
</dbReference>
<dbReference type="PANTHER" id="PTHR11228:SF7">
    <property type="entry name" value="PQQA PEPTIDE CYCLASE"/>
    <property type="match status" value="1"/>
</dbReference>
<evidence type="ECO:0000259" key="6">
    <source>
        <dbReference type="Pfam" id="PF13186"/>
    </source>
</evidence>
<sequence>MSNSFPRVMIFPITMTCNSKCRSCGIWRLPESDKEHSGADLLAKVESDPFLRAHVESVNLSGGEPFTHPRIARLMLGMLENYERIKEICINTDGHLKREIKDALELTLPRCRERGVKLRVYISLDGIGQAHDRHRRHPGAFQLADEALNFLAAQAKEWPDTLRVTASFTITDRNVSQILPVFHYVRSLGVRVDYNLAARPEVFIGGAGLERRFQVSDEQFQQVRAAIAEVCQHPENINFSSRFYNTMLETLESGRRQRGCFFPDKGFVLMPDGKAYICGTFLDFFIGNLLTDDFQSIWEGADRRSCRENLIPGKCESCFSNSYEDWDLAVGALV</sequence>
<evidence type="ECO:0000313" key="7">
    <source>
        <dbReference type="EMBL" id="MBB5898130.1"/>
    </source>
</evidence>